<dbReference type="OrthoDB" id="1816487at2"/>
<feature type="compositionally biased region" description="Polar residues" evidence="1">
    <location>
        <begin position="200"/>
        <end position="213"/>
    </location>
</feature>
<keyword evidence="2" id="KW-0812">Transmembrane</keyword>
<keyword evidence="4" id="KW-1185">Reference proteome</keyword>
<feature type="compositionally biased region" description="Polar residues" evidence="1">
    <location>
        <begin position="48"/>
        <end position="75"/>
    </location>
</feature>
<dbReference type="EMBL" id="CP020991">
    <property type="protein sequence ID" value="AUO19552.1"/>
    <property type="molecule type" value="Genomic_DNA"/>
</dbReference>
<feature type="region of interest" description="Disordered" evidence="1">
    <location>
        <begin position="301"/>
        <end position="328"/>
    </location>
</feature>
<dbReference type="Proteomes" id="UP000235589">
    <property type="component" value="Chromosome"/>
</dbReference>
<name>A0A2K9P2Q7_9FIRM</name>
<keyword evidence="2" id="KW-0472">Membrane</keyword>
<protein>
    <recommendedName>
        <fullName evidence="5">Zinc-ribbon domain-containing protein</fullName>
    </recommendedName>
</protein>
<feature type="compositionally biased region" description="Low complexity" evidence="1">
    <location>
        <begin position="302"/>
        <end position="314"/>
    </location>
</feature>
<keyword evidence="2" id="KW-1133">Transmembrane helix</keyword>
<organism evidence="3 4">
    <name type="scientific">Monoglobus pectinilyticus</name>
    <dbReference type="NCBI Taxonomy" id="1981510"/>
    <lineage>
        <taxon>Bacteria</taxon>
        <taxon>Bacillati</taxon>
        <taxon>Bacillota</taxon>
        <taxon>Clostridia</taxon>
        <taxon>Monoglobales</taxon>
        <taxon>Monoglobaceae</taxon>
        <taxon>Monoglobus</taxon>
    </lineage>
</organism>
<dbReference type="PANTHER" id="PTHR36842">
    <property type="entry name" value="PROTEIN TOLB HOMOLOG"/>
    <property type="match status" value="1"/>
</dbReference>
<accession>A0A2K9P2Q7</accession>
<feature type="compositionally biased region" description="Basic residues" evidence="1">
    <location>
        <begin position="222"/>
        <end position="232"/>
    </location>
</feature>
<dbReference type="SUPFAM" id="SSF69304">
    <property type="entry name" value="Tricorn protease N-terminal domain"/>
    <property type="match status" value="2"/>
</dbReference>
<sequence>MKCEKCGADIPAGAKTCPKCNAAAPQNTVPQNKNVNTTDKNKSASAGKKNTNSNSNQKLTSSGKINTSEQAPSGTEDNEFDRQYSLMFESNQSNVGDADYEIDESLKKKREARYDDSFANMTDDEKIKALEAARLARKERREKKQAKRSGGIFSSFSGQDKENKTVKETVETGERSDSSAPFGQRSHKAAGAAERKIERVQSSSDISTVSGSADKSDAAEKRPKRSGKRSKNFKVSPKTGLIAGVIVAVLVIAVVIASVNMASKVTAGIPATPTVYAKDNSLYSYYGGKSVEVSQNFIASEYTEQTEPTTTPNRNRYDDEEETPTPAPQFEPIKEKELINYTADGTLSYFLDNADLNNNTGSLQYTQNGKKNSTVKIADNVYYDIEIAEDGSGVLYLTDTDEFGAGGTLNFWSNISKKAVKLSDNVNIGNFRFGQNGNSALYITEYNGEYFVGDLYLAEITKGEVAEAKKIESDVYKIFGTNPTGKSVVYAKNYNTENECFEIYLKNDNLGEPVMVTDGSRIEPVFLKNSEGMYIGGTYEEYYQSLYYASLENGEKEKIAGGLTEIIKMSKDEQAVVFRKANAEGTAFDYFYANQAGTEGQLIAENVTVLDDEDHKKVSQFEINDDFTKAGFIQGYDLANESGALFVVSITNGVVGSDKKISDTAYSCNITPDGQTIRYADNYDIKWNLVTLNAYTGEQSKVLAQEVGAGAFSFDKTGSYIVYAKNYSLETRTGDVYCVDNKGKTVDVVKGVSSYGLKNNGEIVYYNKQDNGSNFELFFTREDGKKSKSIDKDVTKVVLY</sequence>
<dbReference type="RefSeq" id="WP_102365752.1">
    <property type="nucleotide sequence ID" value="NZ_CP020991.1"/>
</dbReference>
<gene>
    <name evidence="3" type="ORF">B9O19_01391</name>
</gene>
<reference evidence="3 4" key="1">
    <citation type="submission" date="2017-04" db="EMBL/GenBank/DDBJ databases">
        <title>Monoglobus pectinilyticus 14 draft genome.</title>
        <authorList>
            <person name="Kim C."/>
            <person name="Rosendale D.I."/>
            <person name="Kelly W.J."/>
            <person name="Tannock G.W."/>
            <person name="Patchett M.L."/>
            <person name="Jordens J.Z."/>
        </authorList>
    </citation>
    <scope>NUCLEOTIDE SEQUENCE [LARGE SCALE GENOMIC DNA]</scope>
    <source>
        <strain evidence="3 4">14</strain>
    </source>
</reference>
<evidence type="ECO:0000256" key="2">
    <source>
        <dbReference type="SAM" id="Phobius"/>
    </source>
</evidence>
<evidence type="ECO:0000313" key="3">
    <source>
        <dbReference type="EMBL" id="AUO19552.1"/>
    </source>
</evidence>
<feature type="compositionally biased region" description="Polar residues" evidence="1">
    <location>
        <begin position="24"/>
        <end position="38"/>
    </location>
</feature>
<dbReference type="AlphaFoldDB" id="A0A2K9P2Q7"/>
<dbReference type="GeneID" id="98062790"/>
<evidence type="ECO:0000313" key="4">
    <source>
        <dbReference type="Proteomes" id="UP000235589"/>
    </source>
</evidence>
<dbReference type="InterPro" id="IPR011042">
    <property type="entry name" value="6-blade_b-propeller_TolB-like"/>
</dbReference>
<feature type="compositionally biased region" description="Basic and acidic residues" evidence="1">
    <location>
        <begin position="159"/>
        <end position="177"/>
    </location>
</feature>
<proteinExistence type="predicted"/>
<feature type="transmembrane region" description="Helical" evidence="2">
    <location>
        <begin position="239"/>
        <end position="259"/>
    </location>
</feature>
<dbReference type="KEGG" id="mpec:B9O19_01391"/>
<feature type="region of interest" description="Disordered" evidence="1">
    <location>
        <begin position="1"/>
        <end position="83"/>
    </location>
</feature>
<evidence type="ECO:0000256" key="1">
    <source>
        <dbReference type="SAM" id="MobiDB-lite"/>
    </source>
</evidence>
<evidence type="ECO:0008006" key="5">
    <source>
        <dbReference type="Google" id="ProtNLM"/>
    </source>
</evidence>
<feature type="compositionally biased region" description="Basic residues" evidence="1">
    <location>
        <begin position="137"/>
        <end position="147"/>
    </location>
</feature>
<feature type="region of interest" description="Disordered" evidence="1">
    <location>
        <begin position="136"/>
        <end position="234"/>
    </location>
</feature>
<dbReference type="PANTHER" id="PTHR36842:SF1">
    <property type="entry name" value="PROTEIN TOLB"/>
    <property type="match status" value="1"/>
</dbReference>
<dbReference type="Gene3D" id="2.120.10.30">
    <property type="entry name" value="TolB, C-terminal domain"/>
    <property type="match status" value="1"/>
</dbReference>